<name>A0A565A5H8_PLAVI</name>
<keyword evidence="2" id="KW-0812">Transmembrane</keyword>
<dbReference type="VEuPathDB" id="PlasmoDB:PVW1_140080600"/>
<gene>
    <name evidence="3" type="ORF">PVP01_0007930</name>
</gene>
<keyword evidence="2" id="KW-0472">Membrane</keyword>
<protein>
    <submittedName>
        <fullName evidence="3">VIR protein</fullName>
    </submittedName>
</protein>
<feature type="region of interest" description="Disordered" evidence="1">
    <location>
        <begin position="271"/>
        <end position="299"/>
    </location>
</feature>
<evidence type="ECO:0000256" key="2">
    <source>
        <dbReference type="SAM" id="Phobius"/>
    </source>
</evidence>
<evidence type="ECO:0000313" key="3">
    <source>
        <dbReference type="EMBL" id="VVA00081.1"/>
    </source>
</evidence>
<dbReference type="AlphaFoldDB" id="A0A565A5H8"/>
<evidence type="ECO:0000256" key="1">
    <source>
        <dbReference type="SAM" id="MobiDB-lite"/>
    </source>
</evidence>
<reference evidence="3" key="1">
    <citation type="submission" date="2016-07" db="EMBL/GenBank/DDBJ databases">
        <authorList>
            <consortium name="Pathogen Informatics"/>
        </authorList>
    </citation>
    <scope>NUCLEOTIDE SEQUENCE</scope>
</reference>
<proteinExistence type="predicted"/>
<dbReference type="Proteomes" id="UP000220605">
    <property type="component" value="Unassembled WGS sequence"/>
</dbReference>
<feature type="transmembrane region" description="Helical" evidence="2">
    <location>
        <begin position="242"/>
        <end position="261"/>
    </location>
</feature>
<accession>A0A565A5H8</accession>
<dbReference type="EMBL" id="FLZR02000032">
    <property type="protein sequence ID" value="VVA00081.1"/>
    <property type="molecule type" value="Genomic_DNA"/>
</dbReference>
<keyword evidence="2" id="KW-1133">Transmembrane helix</keyword>
<sequence length="311" mass="36285">MASLQQAEKECPLTKFIDSLDDEKNLNEVYIEHDLVSIESDKKEAVKLFLSKLSRNYSYMNECNSDIKIYCCAYLNHWLDKQKQSDKISDAASRVIENSWDTLKQSANSSCERKRYVESLSEKDKCIDFMVYCVNRDELKNKFEETDYADYYKGEYCSNFNEFTNKYYKQFNAESSCLDCTTHYNNYVLKLSENCTIHNIPKTFPKCDTSTNKISEDTSRKSIKNCPQSKVSFSISTLPWKYGLYGVSSLIGFLCLSVFLYKKRTHGSFISNSPRKKKKSTHTDNQHSQELMKKSNSKNKHYNFSYSLTKN</sequence>
<organism evidence="3">
    <name type="scientific">Plasmodium vivax</name>
    <name type="common">malaria parasite P. vivax</name>
    <dbReference type="NCBI Taxonomy" id="5855"/>
    <lineage>
        <taxon>Eukaryota</taxon>
        <taxon>Sar</taxon>
        <taxon>Alveolata</taxon>
        <taxon>Apicomplexa</taxon>
        <taxon>Aconoidasida</taxon>
        <taxon>Haemosporida</taxon>
        <taxon>Plasmodiidae</taxon>
        <taxon>Plasmodium</taxon>
        <taxon>Plasmodium (Plasmodium)</taxon>
    </lineage>
</organism>
<feature type="compositionally biased region" description="Basic and acidic residues" evidence="1">
    <location>
        <begin position="281"/>
        <end position="293"/>
    </location>
</feature>
<dbReference type="OrthoDB" id="10310635at2759"/>
<dbReference type="VEuPathDB" id="PlasmoDB:PVP01_0007930"/>